<evidence type="ECO:0000313" key="9">
    <source>
        <dbReference type="Proteomes" id="UP001237642"/>
    </source>
</evidence>
<dbReference type="SUPFAM" id="SSF69000">
    <property type="entry name" value="FAD-dependent thiol oxidase"/>
    <property type="match status" value="1"/>
</dbReference>
<reference evidence="8" key="1">
    <citation type="submission" date="2023-02" db="EMBL/GenBank/DDBJ databases">
        <title>Genome of toxic invasive species Heracleum sosnowskyi carries increased number of genes despite the absence of recent whole-genome duplications.</title>
        <authorList>
            <person name="Schelkunov M."/>
            <person name="Shtratnikova V."/>
            <person name="Makarenko M."/>
            <person name="Klepikova A."/>
            <person name="Omelchenko D."/>
            <person name="Novikova G."/>
            <person name="Obukhova E."/>
            <person name="Bogdanov V."/>
            <person name="Penin A."/>
            <person name="Logacheva M."/>
        </authorList>
    </citation>
    <scope>NUCLEOTIDE SEQUENCE</scope>
    <source>
        <strain evidence="8">Hsosn_3</strain>
        <tissue evidence="8">Leaf</tissue>
    </source>
</reference>
<dbReference type="Gene3D" id="1.20.120.310">
    <property type="entry name" value="ERV/ALR sulfhydryl oxidase domain"/>
    <property type="match status" value="1"/>
</dbReference>
<evidence type="ECO:0000313" key="8">
    <source>
        <dbReference type="EMBL" id="KAK1359007.1"/>
    </source>
</evidence>
<dbReference type="AlphaFoldDB" id="A0AAD8H3M2"/>
<name>A0AAD8H3M2_9APIA</name>
<organism evidence="8 9">
    <name type="scientific">Heracleum sosnowskyi</name>
    <dbReference type="NCBI Taxonomy" id="360622"/>
    <lineage>
        <taxon>Eukaryota</taxon>
        <taxon>Viridiplantae</taxon>
        <taxon>Streptophyta</taxon>
        <taxon>Embryophyta</taxon>
        <taxon>Tracheophyta</taxon>
        <taxon>Spermatophyta</taxon>
        <taxon>Magnoliopsida</taxon>
        <taxon>eudicotyledons</taxon>
        <taxon>Gunneridae</taxon>
        <taxon>Pentapetalae</taxon>
        <taxon>asterids</taxon>
        <taxon>campanulids</taxon>
        <taxon>Apiales</taxon>
        <taxon>Apiaceae</taxon>
        <taxon>Apioideae</taxon>
        <taxon>apioid superclade</taxon>
        <taxon>Tordylieae</taxon>
        <taxon>Tordyliinae</taxon>
        <taxon>Heracleum</taxon>
    </lineage>
</organism>
<dbReference type="InterPro" id="IPR036774">
    <property type="entry name" value="ERV/ALR_sulphydryl_oxid_sf"/>
</dbReference>
<accession>A0AAD8H3M2</accession>
<evidence type="ECO:0000256" key="1">
    <source>
        <dbReference type="ARBA" id="ARBA00001974"/>
    </source>
</evidence>
<keyword evidence="5" id="KW-1015">Disulfide bond</keyword>
<evidence type="ECO:0000256" key="6">
    <source>
        <dbReference type="RuleBase" id="RU371123"/>
    </source>
</evidence>
<comment type="catalytic activity">
    <reaction evidence="6">
        <text>2 R'C(R)SH + O2 = R'C(R)S-S(R)CR' + H2O2</text>
        <dbReference type="Rhea" id="RHEA:17357"/>
        <dbReference type="ChEBI" id="CHEBI:15379"/>
        <dbReference type="ChEBI" id="CHEBI:16240"/>
        <dbReference type="ChEBI" id="CHEBI:16520"/>
        <dbReference type="ChEBI" id="CHEBI:17412"/>
        <dbReference type="EC" id="1.8.3.2"/>
    </reaction>
</comment>
<evidence type="ECO:0000256" key="5">
    <source>
        <dbReference type="ARBA" id="ARBA00023157"/>
    </source>
</evidence>
<reference evidence="8" key="2">
    <citation type="submission" date="2023-05" db="EMBL/GenBank/DDBJ databases">
        <authorList>
            <person name="Schelkunov M.I."/>
        </authorList>
    </citation>
    <scope>NUCLEOTIDE SEQUENCE</scope>
    <source>
        <strain evidence="8">Hsosn_3</strain>
        <tissue evidence="8">Leaf</tissue>
    </source>
</reference>
<dbReference type="InterPro" id="IPR017905">
    <property type="entry name" value="ERV/ALR_sulphydryl_oxidase"/>
</dbReference>
<dbReference type="InterPro" id="IPR039799">
    <property type="entry name" value="ALR/ERV"/>
</dbReference>
<feature type="domain" description="ERV/ALR sulfhydryl oxidase" evidence="7">
    <location>
        <begin position="64"/>
        <end position="106"/>
    </location>
</feature>
<dbReference type="PANTHER" id="PTHR12645">
    <property type="entry name" value="ALR/ERV"/>
    <property type="match status" value="1"/>
</dbReference>
<keyword evidence="2 6" id="KW-0285">Flavoprotein</keyword>
<keyword evidence="4 6" id="KW-0560">Oxidoreductase</keyword>
<dbReference type="PANTHER" id="PTHR12645:SF0">
    <property type="entry name" value="FAD-LINKED SULFHYDRYL OXIDASE ALR"/>
    <property type="match status" value="1"/>
</dbReference>
<dbReference type="EMBL" id="JAUIZM010000010">
    <property type="protein sequence ID" value="KAK1359007.1"/>
    <property type="molecule type" value="Genomic_DNA"/>
</dbReference>
<dbReference type="GO" id="GO:0050660">
    <property type="term" value="F:flavin adenine dinucleotide binding"/>
    <property type="evidence" value="ECO:0007669"/>
    <property type="project" value="TreeGrafter"/>
</dbReference>
<evidence type="ECO:0000259" key="7">
    <source>
        <dbReference type="PROSITE" id="PS51324"/>
    </source>
</evidence>
<sequence length="106" mass="11811">MSENPIQSIFKTLEKMSLCLQTQLSQIVGSRPNSSTHKSITPLFSTESTLPESAQSHLKINSAKPVSKEDLGRATWTFLHTLAAQFPDKPTRQQKKDVKELMAILS</sequence>
<dbReference type="Proteomes" id="UP001237642">
    <property type="component" value="Unassembled WGS sequence"/>
</dbReference>
<keyword evidence="9" id="KW-1185">Reference proteome</keyword>
<dbReference type="GO" id="GO:0016971">
    <property type="term" value="F:flavin-dependent sulfhydryl oxidase activity"/>
    <property type="evidence" value="ECO:0007669"/>
    <property type="project" value="InterPro"/>
</dbReference>
<dbReference type="PROSITE" id="PS51324">
    <property type="entry name" value="ERV_ALR"/>
    <property type="match status" value="1"/>
</dbReference>
<dbReference type="Pfam" id="PF04777">
    <property type="entry name" value="Evr1_Alr"/>
    <property type="match status" value="1"/>
</dbReference>
<dbReference type="GO" id="GO:0005739">
    <property type="term" value="C:mitochondrion"/>
    <property type="evidence" value="ECO:0007669"/>
    <property type="project" value="TreeGrafter"/>
</dbReference>
<keyword evidence="3 6" id="KW-0274">FAD</keyword>
<gene>
    <name evidence="8" type="ORF">POM88_043481</name>
</gene>
<comment type="caution">
    <text evidence="8">The sequence shown here is derived from an EMBL/GenBank/DDBJ whole genome shotgun (WGS) entry which is preliminary data.</text>
</comment>
<dbReference type="EC" id="1.8.3.2" evidence="6"/>
<protein>
    <recommendedName>
        <fullName evidence="6">Sulfhydryl oxidase</fullName>
        <ecNumber evidence="6">1.8.3.2</ecNumber>
    </recommendedName>
</protein>
<evidence type="ECO:0000256" key="2">
    <source>
        <dbReference type="ARBA" id="ARBA00022630"/>
    </source>
</evidence>
<evidence type="ECO:0000256" key="3">
    <source>
        <dbReference type="ARBA" id="ARBA00022827"/>
    </source>
</evidence>
<proteinExistence type="predicted"/>
<comment type="cofactor">
    <cofactor evidence="1 6">
        <name>FAD</name>
        <dbReference type="ChEBI" id="CHEBI:57692"/>
    </cofactor>
</comment>
<evidence type="ECO:0000256" key="4">
    <source>
        <dbReference type="ARBA" id="ARBA00023002"/>
    </source>
</evidence>